<evidence type="ECO:0000256" key="8">
    <source>
        <dbReference type="ARBA" id="ARBA00022989"/>
    </source>
</evidence>
<evidence type="ECO:0000256" key="1">
    <source>
        <dbReference type="ARBA" id="ARBA00004533"/>
    </source>
</evidence>
<dbReference type="InterPro" id="IPR038072">
    <property type="entry name" value="GspK_central_sf"/>
</dbReference>
<dbReference type="SUPFAM" id="SSF54523">
    <property type="entry name" value="Pili subunits"/>
    <property type="match status" value="1"/>
</dbReference>
<evidence type="ECO:0000256" key="10">
    <source>
        <dbReference type="PIRNR" id="PIRNR002786"/>
    </source>
</evidence>
<evidence type="ECO:0000313" key="14">
    <source>
        <dbReference type="EMBL" id="RCI74303.1"/>
    </source>
</evidence>
<dbReference type="InterPro" id="IPR010994">
    <property type="entry name" value="RuvA_2-like"/>
</dbReference>
<accession>A0A0C7ABV6</accession>
<dbReference type="InterPro" id="IPR005628">
    <property type="entry name" value="GspK"/>
</dbReference>
<dbReference type="EMBL" id="QORE01000399">
    <property type="protein sequence ID" value="RCI74303.1"/>
    <property type="molecule type" value="Genomic_DNA"/>
</dbReference>
<reference evidence="14 16" key="3">
    <citation type="submission" date="2018-07" db="EMBL/GenBank/DDBJ databases">
        <title>Mechanisms of high-level aminoglycoside resistance among Gram-negative pathogens in Brazil.</title>
        <authorList>
            <person name="Ballaben A.S."/>
            <person name="Darini A.L.C."/>
            <person name="Doi Y."/>
        </authorList>
    </citation>
    <scope>NUCLEOTIDE SEQUENCE [LARGE SCALE GENOMIC DNA]</scope>
    <source>
        <strain evidence="14 16">B2-305</strain>
    </source>
</reference>
<keyword evidence="4 10" id="KW-1003">Cell membrane</keyword>
<dbReference type="SUPFAM" id="SSF158544">
    <property type="entry name" value="GspK insert domain-like"/>
    <property type="match status" value="1"/>
</dbReference>
<reference evidence="13" key="1">
    <citation type="submission" date="2017-05" db="EMBL/GenBank/DDBJ databases">
        <authorList>
            <person name="Song R."/>
            <person name="Chenine A.L."/>
            <person name="Ruprecht R.M."/>
        </authorList>
    </citation>
    <scope>NUCLEOTIDE SEQUENCE [LARGE SCALE GENOMIC DNA]</scope>
    <source>
        <strain evidence="13">S567_C10_BS</strain>
    </source>
</reference>
<dbReference type="Proteomes" id="UP000194857">
    <property type="component" value="Unassembled WGS sequence"/>
</dbReference>
<evidence type="ECO:0000256" key="3">
    <source>
        <dbReference type="ARBA" id="ARBA00022448"/>
    </source>
</evidence>
<comment type="caution">
    <text evidence="14">The sequence shown here is derived from an EMBL/GenBank/DDBJ whole genome shotgun (WGS) entry which is preliminary data.</text>
</comment>
<dbReference type="PANTHER" id="PTHR38831">
    <property type="entry name" value="TYPE II SECRETION SYSTEM PROTEIN K"/>
    <property type="match status" value="1"/>
</dbReference>
<dbReference type="InterPro" id="IPR049179">
    <property type="entry name" value="T2SSK_SAM-like_2nd"/>
</dbReference>
<dbReference type="PANTHER" id="PTHR38831:SF1">
    <property type="entry name" value="TYPE II SECRETION SYSTEM PROTEIN K-RELATED"/>
    <property type="match status" value="1"/>
</dbReference>
<dbReference type="GO" id="GO:0005886">
    <property type="term" value="C:plasma membrane"/>
    <property type="evidence" value="ECO:0007669"/>
    <property type="project" value="UniProtKB-SubCell"/>
</dbReference>
<evidence type="ECO:0000256" key="9">
    <source>
        <dbReference type="ARBA" id="ARBA00023136"/>
    </source>
</evidence>
<feature type="domain" description="T2SS protein K first SAM-like" evidence="12">
    <location>
        <begin position="104"/>
        <end position="217"/>
    </location>
</feature>
<evidence type="ECO:0000313" key="16">
    <source>
        <dbReference type="Proteomes" id="UP000253594"/>
    </source>
</evidence>
<evidence type="ECO:0000256" key="7">
    <source>
        <dbReference type="ARBA" id="ARBA00022927"/>
    </source>
</evidence>
<dbReference type="AlphaFoldDB" id="A0A0C7ABV6"/>
<evidence type="ECO:0000313" key="15">
    <source>
        <dbReference type="Proteomes" id="UP000194857"/>
    </source>
</evidence>
<keyword evidence="9 10" id="KW-0472">Membrane</keyword>
<evidence type="ECO:0000259" key="12">
    <source>
        <dbReference type="Pfam" id="PF21687"/>
    </source>
</evidence>
<reference evidence="15" key="2">
    <citation type="submission" date="2017-05" db="EMBL/GenBank/DDBJ databases">
        <authorList>
            <person name="Giani T."/>
            <person name="Arena F."/>
            <person name="Pollini S."/>
            <person name="Di Pilato V."/>
            <person name="D'Andrea M.M."/>
            <person name="Henrici De Angelis L."/>
            <person name="Bassetti M."/>
            <person name="Rossolini G.M."/>
        </authorList>
    </citation>
    <scope>NUCLEOTIDE SEQUENCE [LARGE SCALE GENOMIC DNA]</scope>
    <source>
        <strain evidence="15">S567_C10_BS</strain>
    </source>
</reference>
<dbReference type="GO" id="GO:0009306">
    <property type="term" value="P:protein secretion"/>
    <property type="evidence" value="ECO:0007669"/>
    <property type="project" value="InterPro"/>
</dbReference>
<feature type="domain" description="T2SS protein K second SAM-like" evidence="11">
    <location>
        <begin position="221"/>
        <end position="280"/>
    </location>
</feature>
<dbReference type="EMBL" id="NFFZ01000005">
    <property type="protein sequence ID" value="OTI62524.1"/>
    <property type="molecule type" value="Genomic_DNA"/>
</dbReference>
<dbReference type="InterPro" id="IPR049031">
    <property type="entry name" value="T2SSK_SAM-like_1st"/>
</dbReference>
<evidence type="ECO:0000256" key="5">
    <source>
        <dbReference type="ARBA" id="ARBA00022519"/>
    </source>
</evidence>
<dbReference type="Gene3D" id="3.30.1300.30">
    <property type="entry name" value="GSPII I/J protein-like"/>
    <property type="match status" value="1"/>
</dbReference>
<evidence type="ECO:0000256" key="6">
    <source>
        <dbReference type="ARBA" id="ARBA00022692"/>
    </source>
</evidence>
<dbReference type="InterPro" id="IPR045584">
    <property type="entry name" value="Pilin-like"/>
</dbReference>
<evidence type="ECO:0000259" key="11">
    <source>
        <dbReference type="Pfam" id="PF03934"/>
    </source>
</evidence>
<evidence type="ECO:0000256" key="2">
    <source>
        <dbReference type="ARBA" id="ARBA00007246"/>
    </source>
</evidence>
<evidence type="ECO:0000313" key="13">
    <source>
        <dbReference type="EMBL" id="OTI62524.1"/>
    </source>
</evidence>
<name>A0A0C7ABV6_PSEAI</name>
<dbReference type="NCBIfam" id="NF037980">
    <property type="entry name" value="T2SS_GspK"/>
    <property type="match status" value="1"/>
</dbReference>
<dbReference type="PIRSF" id="PIRSF002786">
    <property type="entry name" value="XcpX"/>
    <property type="match status" value="1"/>
</dbReference>
<keyword evidence="7" id="KW-0653">Protein transport</keyword>
<protein>
    <recommendedName>
        <fullName evidence="10">Type II secretion system protein K</fullName>
    </recommendedName>
</protein>
<keyword evidence="3 10" id="KW-0813">Transport</keyword>
<evidence type="ECO:0000256" key="4">
    <source>
        <dbReference type="ARBA" id="ARBA00022475"/>
    </source>
</evidence>
<dbReference type="SUPFAM" id="SSF47781">
    <property type="entry name" value="RuvA domain 2-like"/>
    <property type="match status" value="1"/>
</dbReference>
<comment type="subcellular location">
    <subcellularLocation>
        <location evidence="1 10">Cell inner membrane</location>
    </subcellularLocation>
</comment>
<dbReference type="Proteomes" id="UP000253594">
    <property type="component" value="Unassembled WGS sequence"/>
</dbReference>
<gene>
    <name evidence="13" type="ORF">CAZ10_13255</name>
    <name evidence="14" type="ORF">DT376_13695</name>
</gene>
<dbReference type="Pfam" id="PF03934">
    <property type="entry name" value="T2SSK"/>
    <property type="match status" value="1"/>
</dbReference>
<keyword evidence="8" id="KW-1133">Transmembrane helix</keyword>
<keyword evidence="6" id="KW-0812">Transmembrane</keyword>
<dbReference type="Pfam" id="PF21687">
    <property type="entry name" value="T2SSK_1st"/>
    <property type="match status" value="1"/>
</dbReference>
<keyword evidence="5 10" id="KW-0997">Cell inner membrane</keyword>
<sequence length="321" mass="36059">MNGHRQRGMAIISALLIVTVVAVIAAGLIARQSAFIRALESEQLRIQAGWMLRGGLEWSRQLLLEDSRRDPLTRLDQRWAQPMRGLRLSSAELPFNGQLEDEQGKFNLRNLLVDQRPDLQERANFERLAGLLGVRPKETRLIVERVLDSYARLPAEAPPAETQPAGFDSGRETSPGAVLRALPARMPALRRLDDLARLGIPPATLERLRPYVTILPETTWINGNTARAEVLAACVPGLGLDQARRVLGERDRGRWFLNRGDFVNRLNMPQLQAQSVKVGITSDWFLLTAYARRDRQEVRLQALVQRKAGESTAVNWMRVGS</sequence>
<dbReference type="RefSeq" id="WP_003106847.1">
    <property type="nucleotide sequence ID" value="NZ_AP014651.1"/>
</dbReference>
<comment type="similarity">
    <text evidence="2 10">Belongs to the GSP K family.</text>
</comment>
<organism evidence="14 16">
    <name type="scientific">Pseudomonas aeruginosa</name>
    <dbReference type="NCBI Taxonomy" id="287"/>
    <lineage>
        <taxon>Bacteria</taxon>
        <taxon>Pseudomonadati</taxon>
        <taxon>Pseudomonadota</taxon>
        <taxon>Gammaproteobacteria</taxon>
        <taxon>Pseudomonadales</taxon>
        <taxon>Pseudomonadaceae</taxon>
        <taxon>Pseudomonas</taxon>
    </lineage>
</organism>
<proteinExistence type="inferred from homology"/>